<comment type="caution">
    <text evidence="1">The sequence shown here is derived from an EMBL/GenBank/DDBJ whole genome shotgun (WGS) entry which is preliminary data.</text>
</comment>
<organism evidence="1">
    <name type="scientific">Kosmotoga arenicorallina</name>
    <dbReference type="NCBI Taxonomy" id="688066"/>
    <lineage>
        <taxon>Bacteria</taxon>
        <taxon>Thermotogati</taxon>
        <taxon>Thermotogota</taxon>
        <taxon>Thermotogae</taxon>
        <taxon>Kosmotogales</taxon>
        <taxon>Kosmotogaceae</taxon>
        <taxon>Kosmotoga</taxon>
    </lineage>
</organism>
<evidence type="ECO:0000313" key="1">
    <source>
        <dbReference type="EMBL" id="HHF08536.1"/>
    </source>
</evidence>
<feature type="non-terminal residue" evidence="1">
    <location>
        <position position="84"/>
    </location>
</feature>
<sequence length="84" mass="9512">MIQTEKGEFPTVSDVIEKASEKLYNIENFVNGKPGFFFLTNVISKTKRNGGKYFSCIIKDKDSSYSANIWEWPEKEIPASGKIA</sequence>
<proteinExistence type="predicted"/>
<dbReference type="EMBL" id="DRTH01000118">
    <property type="protein sequence ID" value="HHF08536.1"/>
    <property type="molecule type" value="Genomic_DNA"/>
</dbReference>
<dbReference type="Proteomes" id="UP000886129">
    <property type="component" value="Unassembled WGS sequence"/>
</dbReference>
<name>A0A7C5DWQ6_9BACT</name>
<protein>
    <submittedName>
        <fullName evidence="1">Uncharacterized protein</fullName>
    </submittedName>
</protein>
<accession>A0A7C5DWQ6</accession>
<reference evidence="1" key="1">
    <citation type="journal article" date="2020" name="mSystems">
        <title>Genome- and Community-Level Interaction Insights into Carbon Utilization and Element Cycling Functions of Hydrothermarchaeota in Hydrothermal Sediment.</title>
        <authorList>
            <person name="Zhou Z."/>
            <person name="Liu Y."/>
            <person name="Xu W."/>
            <person name="Pan J."/>
            <person name="Luo Z.H."/>
            <person name="Li M."/>
        </authorList>
    </citation>
    <scope>NUCLEOTIDE SEQUENCE [LARGE SCALE GENOMIC DNA]</scope>
    <source>
        <strain evidence="1">HyVt-80</strain>
    </source>
</reference>
<gene>
    <name evidence="1" type="ORF">ENL26_02030</name>
</gene>
<dbReference type="AlphaFoldDB" id="A0A7C5DWQ6"/>